<comment type="caution">
    <text evidence="1">The sequence shown here is derived from an EMBL/GenBank/DDBJ whole genome shotgun (WGS) entry which is preliminary data.</text>
</comment>
<evidence type="ECO:0000313" key="1">
    <source>
        <dbReference type="EMBL" id="NEU96040.1"/>
    </source>
</evidence>
<dbReference type="AlphaFoldDB" id="A0A6P1BEJ1"/>
<evidence type="ECO:0000313" key="2">
    <source>
        <dbReference type="Proteomes" id="UP000468531"/>
    </source>
</evidence>
<proteinExistence type="predicted"/>
<protein>
    <recommendedName>
        <fullName evidence="3">SGNH/GDSL hydrolase family protein</fullName>
    </recommendedName>
</protein>
<reference evidence="1 2" key="1">
    <citation type="journal article" date="2020" name="Arch. Microbiol.">
        <title>Bradyrhizobium uaiense sp. nov., a new highly efficient cowpea symbiont.</title>
        <authorList>
            <person name="Cabral Michel D."/>
            <person name="Azarias Guimaraes A."/>
            <person name="Martins da Costa E."/>
            <person name="Soares de Carvalho T."/>
            <person name="Balsanelli E."/>
            <person name="Willems A."/>
            <person name="Maltempi de Souza E."/>
            <person name="de Souza Moreira F.M."/>
        </authorList>
    </citation>
    <scope>NUCLEOTIDE SEQUENCE [LARGE SCALE GENOMIC DNA]</scope>
    <source>
        <strain evidence="1 2">UFLA 03-164</strain>
    </source>
</reference>
<dbReference type="Proteomes" id="UP000468531">
    <property type="component" value="Unassembled WGS sequence"/>
</dbReference>
<dbReference type="RefSeq" id="WP_163152776.1">
    <property type="nucleotide sequence ID" value="NZ_VKHP01000025.1"/>
</dbReference>
<sequence>MPPVQGPAIALRRNSRSFFKEAVRAEVDRLIASSPSSIPDVELAQQLFAEAQAAPQQEAVQYTIAEIRKFKAILEANGATVLLFHMPSSPAYENTPLAAKSTKLASEAFPSASDWLDIAVDRSQLRWTDGMHLDPRSAALIARFMEDSSDKLMASKTRS</sequence>
<name>A0A6P1BEJ1_9BRAD</name>
<dbReference type="EMBL" id="VKHP01000025">
    <property type="protein sequence ID" value="NEU96040.1"/>
    <property type="molecule type" value="Genomic_DNA"/>
</dbReference>
<gene>
    <name evidence="1" type="ORF">FNJ47_09405</name>
</gene>
<accession>A0A6P1BEJ1</accession>
<organism evidence="1 2">
    <name type="scientific">Bradyrhizobium uaiense</name>
    <dbReference type="NCBI Taxonomy" id="2594946"/>
    <lineage>
        <taxon>Bacteria</taxon>
        <taxon>Pseudomonadati</taxon>
        <taxon>Pseudomonadota</taxon>
        <taxon>Alphaproteobacteria</taxon>
        <taxon>Hyphomicrobiales</taxon>
        <taxon>Nitrobacteraceae</taxon>
        <taxon>Bradyrhizobium</taxon>
    </lineage>
</organism>
<evidence type="ECO:0008006" key="3">
    <source>
        <dbReference type="Google" id="ProtNLM"/>
    </source>
</evidence>
<keyword evidence="2" id="KW-1185">Reference proteome</keyword>